<sequence>MNIENLVRPNIRALMPYSSARDEFTGNGEVFLDANENPFETEVNRYPDPYQRAIKENLAPIKSVRPSQIFLGNGSDEAIDLIIRIFCEPGKDKTIISDPSYGMYQVSAGINNIEVIKVPLSENFEFIAENMLKEADENTKVAFLCSPNNPSGNALDSAEVEKFIQSFEGIVVVDEAYIDFSLSESFTKKLENYSSLIVMQTFSKAWGLAGLRLGMAFASEEIISLINKVKPPYNINILTQKAALEALNNEDKVKAEIKLILQQREWLQNELTKLVITEHIFPSDSNFLLVRFKEAKQLFDYLIAKEIIVRDRRKVRFGDNCLRITVGTPEENQKLITAIKNYQP</sequence>
<dbReference type="PANTHER" id="PTHR42885:SF2">
    <property type="entry name" value="HISTIDINOL-PHOSPHATE AMINOTRANSFERASE"/>
    <property type="match status" value="1"/>
</dbReference>
<comment type="subunit">
    <text evidence="5 12">Homodimer.</text>
</comment>
<dbReference type="SUPFAM" id="SSF53383">
    <property type="entry name" value="PLP-dependent transferases"/>
    <property type="match status" value="1"/>
</dbReference>
<feature type="modified residue" description="N6-(pyridoxal phosphate)lysine" evidence="12">
    <location>
        <position position="204"/>
    </location>
</feature>
<reference evidence="14" key="1">
    <citation type="submission" date="2021-01" db="EMBL/GenBank/DDBJ databases">
        <title>Fulvivirga kasyanovii gen. nov., sp nov., a novel member of the phylum Bacteroidetes isolated from seawater in a mussel farm.</title>
        <authorList>
            <person name="Zhao L.-H."/>
            <person name="Wang Z.-J."/>
        </authorList>
    </citation>
    <scope>NUCLEOTIDE SEQUENCE</scope>
    <source>
        <strain evidence="14">2943</strain>
    </source>
</reference>
<evidence type="ECO:0000259" key="13">
    <source>
        <dbReference type="Pfam" id="PF00155"/>
    </source>
</evidence>
<comment type="catalytic activity">
    <reaction evidence="11 12">
        <text>L-histidinol phosphate + 2-oxoglutarate = 3-(imidazol-4-yl)-2-oxopropyl phosphate + L-glutamate</text>
        <dbReference type="Rhea" id="RHEA:23744"/>
        <dbReference type="ChEBI" id="CHEBI:16810"/>
        <dbReference type="ChEBI" id="CHEBI:29985"/>
        <dbReference type="ChEBI" id="CHEBI:57766"/>
        <dbReference type="ChEBI" id="CHEBI:57980"/>
        <dbReference type="EC" id="2.6.1.9"/>
    </reaction>
</comment>
<dbReference type="Proteomes" id="UP000659388">
    <property type="component" value="Unassembled WGS sequence"/>
</dbReference>
<dbReference type="InterPro" id="IPR001917">
    <property type="entry name" value="Aminotrans_II_pyridoxalP_BS"/>
</dbReference>
<protein>
    <recommendedName>
        <fullName evidence="12">Histidinol-phosphate aminotransferase</fullName>
        <ecNumber evidence="12">2.6.1.9</ecNumber>
    </recommendedName>
    <alternativeName>
        <fullName evidence="12">Imidazole acetol-phosphate transaminase</fullName>
    </alternativeName>
</protein>
<comment type="pathway">
    <text evidence="2 12">Amino-acid biosynthesis; L-histidine biosynthesis; L-histidine from 5-phospho-alpha-D-ribose 1-diphosphate: step 7/9.</text>
</comment>
<dbReference type="RefSeq" id="WP_202246461.1">
    <property type="nucleotide sequence ID" value="NZ_JAESIY010000015.1"/>
</dbReference>
<evidence type="ECO:0000256" key="11">
    <source>
        <dbReference type="ARBA" id="ARBA00047481"/>
    </source>
</evidence>
<evidence type="ECO:0000256" key="10">
    <source>
        <dbReference type="ARBA" id="ARBA00023102"/>
    </source>
</evidence>
<dbReference type="CDD" id="cd00609">
    <property type="entry name" value="AAT_like"/>
    <property type="match status" value="1"/>
</dbReference>
<dbReference type="NCBIfam" id="TIGR01141">
    <property type="entry name" value="hisC"/>
    <property type="match status" value="1"/>
</dbReference>
<evidence type="ECO:0000256" key="7">
    <source>
        <dbReference type="ARBA" id="ARBA00022605"/>
    </source>
</evidence>
<dbReference type="GO" id="GO:0030170">
    <property type="term" value="F:pyridoxal phosphate binding"/>
    <property type="evidence" value="ECO:0007669"/>
    <property type="project" value="InterPro"/>
</dbReference>
<gene>
    <name evidence="12 14" type="primary">hisC</name>
    <name evidence="14" type="ORF">JL102_21120</name>
</gene>
<dbReference type="InterPro" id="IPR004839">
    <property type="entry name" value="Aminotransferase_I/II_large"/>
</dbReference>
<evidence type="ECO:0000256" key="2">
    <source>
        <dbReference type="ARBA" id="ARBA00005011"/>
    </source>
</evidence>
<evidence type="ECO:0000313" key="15">
    <source>
        <dbReference type="Proteomes" id="UP000659388"/>
    </source>
</evidence>
<dbReference type="HAMAP" id="MF_01023">
    <property type="entry name" value="HisC_aminotrans_2"/>
    <property type="match status" value="1"/>
</dbReference>
<comment type="cofactor">
    <cofactor evidence="1 12">
        <name>pyridoxal 5'-phosphate</name>
        <dbReference type="ChEBI" id="CHEBI:597326"/>
    </cofactor>
</comment>
<evidence type="ECO:0000313" key="14">
    <source>
        <dbReference type="EMBL" id="MBL3658666.1"/>
    </source>
</evidence>
<keyword evidence="6 12" id="KW-0032">Aminotransferase</keyword>
<evidence type="ECO:0000256" key="6">
    <source>
        <dbReference type="ARBA" id="ARBA00022576"/>
    </source>
</evidence>
<comment type="similarity">
    <text evidence="4 12">Belongs to the class-II pyridoxal-phosphate-dependent aminotransferase family. Histidinol-phosphate aminotransferase subfamily.</text>
</comment>
<feature type="domain" description="Aminotransferase class I/classII large" evidence="13">
    <location>
        <begin position="42"/>
        <end position="339"/>
    </location>
</feature>
<dbReference type="InterPro" id="IPR005861">
    <property type="entry name" value="HisP_aminotrans"/>
</dbReference>
<dbReference type="InterPro" id="IPR015421">
    <property type="entry name" value="PyrdxlP-dep_Trfase_major"/>
</dbReference>
<dbReference type="Pfam" id="PF00155">
    <property type="entry name" value="Aminotran_1_2"/>
    <property type="match status" value="1"/>
</dbReference>
<evidence type="ECO:0000256" key="5">
    <source>
        <dbReference type="ARBA" id="ARBA00011738"/>
    </source>
</evidence>
<keyword evidence="15" id="KW-1185">Reference proteome</keyword>
<evidence type="ECO:0000256" key="4">
    <source>
        <dbReference type="ARBA" id="ARBA00007970"/>
    </source>
</evidence>
<dbReference type="PANTHER" id="PTHR42885">
    <property type="entry name" value="HISTIDINOL-PHOSPHATE AMINOTRANSFERASE-RELATED"/>
    <property type="match status" value="1"/>
</dbReference>
<evidence type="ECO:0000256" key="12">
    <source>
        <dbReference type="HAMAP-Rule" id="MF_01023"/>
    </source>
</evidence>
<comment type="caution">
    <text evidence="14">The sequence shown here is derived from an EMBL/GenBank/DDBJ whole genome shotgun (WGS) entry which is preliminary data.</text>
</comment>
<proteinExistence type="inferred from homology"/>
<keyword evidence="9 12" id="KW-0663">Pyridoxal phosphate</keyword>
<dbReference type="Gene3D" id="3.40.640.10">
    <property type="entry name" value="Type I PLP-dependent aspartate aminotransferase-like (Major domain)"/>
    <property type="match status" value="1"/>
</dbReference>
<dbReference type="AlphaFoldDB" id="A0A937FB25"/>
<accession>A0A937FB25</accession>
<dbReference type="EC" id="2.6.1.9" evidence="12"/>
<organism evidence="14 15">
    <name type="scientific">Fulvivirga sediminis</name>
    <dbReference type="NCBI Taxonomy" id="2803949"/>
    <lineage>
        <taxon>Bacteria</taxon>
        <taxon>Pseudomonadati</taxon>
        <taxon>Bacteroidota</taxon>
        <taxon>Cytophagia</taxon>
        <taxon>Cytophagales</taxon>
        <taxon>Fulvivirgaceae</taxon>
        <taxon>Fulvivirga</taxon>
    </lineage>
</organism>
<evidence type="ECO:0000256" key="1">
    <source>
        <dbReference type="ARBA" id="ARBA00001933"/>
    </source>
</evidence>
<keyword evidence="8 12" id="KW-0808">Transferase</keyword>
<name>A0A937FB25_9BACT</name>
<keyword evidence="7 12" id="KW-0028">Amino-acid biosynthesis</keyword>
<dbReference type="InterPro" id="IPR015422">
    <property type="entry name" value="PyrdxlP-dep_Trfase_small"/>
</dbReference>
<dbReference type="GO" id="GO:0004400">
    <property type="term" value="F:histidinol-phosphate transaminase activity"/>
    <property type="evidence" value="ECO:0007669"/>
    <property type="project" value="UniProtKB-UniRule"/>
</dbReference>
<evidence type="ECO:0000256" key="9">
    <source>
        <dbReference type="ARBA" id="ARBA00022898"/>
    </source>
</evidence>
<evidence type="ECO:0000256" key="3">
    <source>
        <dbReference type="ARBA" id="ARBA00005189"/>
    </source>
</evidence>
<dbReference type="GO" id="GO:0000105">
    <property type="term" value="P:L-histidine biosynthetic process"/>
    <property type="evidence" value="ECO:0007669"/>
    <property type="project" value="UniProtKB-UniRule"/>
</dbReference>
<dbReference type="Gene3D" id="3.90.1150.10">
    <property type="entry name" value="Aspartate Aminotransferase, domain 1"/>
    <property type="match status" value="1"/>
</dbReference>
<dbReference type="InterPro" id="IPR015424">
    <property type="entry name" value="PyrdxlP-dep_Trfase"/>
</dbReference>
<keyword evidence="10 12" id="KW-0368">Histidine biosynthesis</keyword>
<dbReference type="EMBL" id="JAESIY010000015">
    <property type="protein sequence ID" value="MBL3658666.1"/>
    <property type="molecule type" value="Genomic_DNA"/>
</dbReference>
<evidence type="ECO:0000256" key="8">
    <source>
        <dbReference type="ARBA" id="ARBA00022679"/>
    </source>
</evidence>
<comment type="pathway">
    <text evidence="3">Lipid metabolism.</text>
</comment>
<dbReference type="PROSITE" id="PS00599">
    <property type="entry name" value="AA_TRANSFER_CLASS_2"/>
    <property type="match status" value="1"/>
</dbReference>